<protein>
    <submittedName>
        <fullName evidence="1">Enamine deaminase RidA, house cleaning of reactive enamine intermediates, YjgF/YER057c/UK114 family</fullName>
    </submittedName>
</protein>
<dbReference type="InterPro" id="IPR035959">
    <property type="entry name" value="RutC-like_sf"/>
</dbReference>
<evidence type="ECO:0000313" key="2">
    <source>
        <dbReference type="Proteomes" id="UP000198426"/>
    </source>
</evidence>
<dbReference type="EMBL" id="FZOY01000002">
    <property type="protein sequence ID" value="SNS55497.1"/>
    <property type="molecule type" value="Genomic_DNA"/>
</dbReference>
<keyword evidence="2" id="KW-1185">Reference proteome</keyword>
<evidence type="ECO:0000313" key="1">
    <source>
        <dbReference type="EMBL" id="SNS55497.1"/>
    </source>
</evidence>
<name>A0A239FFB6_9RHOB</name>
<dbReference type="SUPFAM" id="SSF55298">
    <property type="entry name" value="YjgF-like"/>
    <property type="match status" value="1"/>
</dbReference>
<dbReference type="Proteomes" id="UP000198426">
    <property type="component" value="Unassembled WGS sequence"/>
</dbReference>
<proteinExistence type="predicted"/>
<sequence length="127" mass="13785">MPRQLISTGSPFEEQIGYSRAVVCDGWVFVSGTTGYDYATMQMPQEVEMQCSNALATIGRALVEAGASLDDVVRVRYILPDAGDWPACWPATRAAFGRAKPAATMITAGLQEPEMKIEIEVTARLPD</sequence>
<dbReference type="PANTHER" id="PTHR43857">
    <property type="entry name" value="BLR7761 PROTEIN"/>
    <property type="match status" value="1"/>
</dbReference>
<dbReference type="Pfam" id="PF01042">
    <property type="entry name" value="Ribonuc_L-PSP"/>
    <property type="match status" value="1"/>
</dbReference>
<dbReference type="AlphaFoldDB" id="A0A239FFB6"/>
<dbReference type="OrthoDB" id="9799840at2"/>
<reference evidence="1 2" key="1">
    <citation type="submission" date="2017-06" db="EMBL/GenBank/DDBJ databases">
        <authorList>
            <person name="Kim H.J."/>
            <person name="Triplett B.A."/>
        </authorList>
    </citation>
    <scope>NUCLEOTIDE SEQUENCE [LARGE SCALE GENOMIC DNA]</scope>
    <source>
        <strain evidence="1 2">DSM 29339</strain>
    </source>
</reference>
<dbReference type="Gene3D" id="3.30.1330.40">
    <property type="entry name" value="RutC-like"/>
    <property type="match status" value="1"/>
</dbReference>
<organism evidence="1 2">
    <name type="scientific">Tropicimonas sediminicola</name>
    <dbReference type="NCBI Taxonomy" id="1031541"/>
    <lineage>
        <taxon>Bacteria</taxon>
        <taxon>Pseudomonadati</taxon>
        <taxon>Pseudomonadota</taxon>
        <taxon>Alphaproteobacteria</taxon>
        <taxon>Rhodobacterales</taxon>
        <taxon>Roseobacteraceae</taxon>
        <taxon>Tropicimonas</taxon>
    </lineage>
</organism>
<dbReference type="PANTHER" id="PTHR43857:SF1">
    <property type="entry name" value="YJGH FAMILY PROTEIN"/>
    <property type="match status" value="1"/>
</dbReference>
<gene>
    <name evidence="1" type="ORF">SAMN05421757_102644</name>
</gene>
<dbReference type="RefSeq" id="WP_089232359.1">
    <property type="nucleotide sequence ID" value="NZ_FZOY01000002.1"/>
</dbReference>
<dbReference type="InterPro" id="IPR006175">
    <property type="entry name" value="YjgF/YER057c/UK114"/>
</dbReference>
<dbReference type="CDD" id="cd06154">
    <property type="entry name" value="YjgF_YER057c_UK114_like_6"/>
    <property type="match status" value="1"/>
</dbReference>
<accession>A0A239FFB6</accession>